<dbReference type="Proteomes" id="UP000326757">
    <property type="component" value="Unassembled WGS sequence"/>
</dbReference>
<dbReference type="InterPro" id="IPR050425">
    <property type="entry name" value="NAD(P)_dehydrat-like"/>
</dbReference>
<dbReference type="OrthoDB" id="2735536at2759"/>
<dbReference type="AlphaFoldDB" id="A0A5N6JX40"/>
<gene>
    <name evidence="4" type="ORF">EYC80_009208</name>
</gene>
<dbReference type="Gene3D" id="3.40.50.720">
    <property type="entry name" value="NAD(P)-binding Rossmann-like Domain"/>
    <property type="match status" value="2"/>
</dbReference>
<reference evidence="4 5" key="1">
    <citation type="submission" date="2019-06" db="EMBL/GenBank/DDBJ databases">
        <title>Genome Sequence of the Brown Rot Fungal Pathogen Monilinia laxa.</title>
        <authorList>
            <person name="De Miccolis Angelini R.M."/>
            <person name="Landi L."/>
            <person name="Abate D."/>
            <person name="Pollastro S."/>
            <person name="Romanazzi G."/>
            <person name="Faretra F."/>
        </authorList>
    </citation>
    <scope>NUCLEOTIDE SEQUENCE [LARGE SCALE GENOMIC DNA]</scope>
    <source>
        <strain evidence="4 5">Mlax316</strain>
    </source>
</reference>
<dbReference type="GO" id="GO:0016616">
    <property type="term" value="F:oxidoreductase activity, acting on the CH-OH group of donors, NAD or NADP as acceptor"/>
    <property type="evidence" value="ECO:0007669"/>
    <property type="project" value="TreeGrafter"/>
</dbReference>
<sequence>MTIPNLLITGATGFIGFRTLLEALEAGYTISEFTSNKELSFIEVPDILHPEAYTEALKDVTYAIHIASPIPLPFRNPLSEIIDPTVQGAANILEAALKSPSLKRIVITSSIVANMPFPHATENPPLVTAESRVPNLKGGGGESVRVFPGFFYGKDERATDTKSLMSGSNRLVLTIILGTKFDDPRLAGAAHIDDVANVHVLALDKEKAGTQDFGVTTPVVYDNAFDIVKNHFPKEVDEGVFTQGSQPSLPINWNAEKTEEVLGFKFKAYEDMVIDVSKQYLGFSGKVT</sequence>
<dbReference type="PANTHER" id="PTHR10366">
    <property type="entry name" value="NAD DEPENDENT EPIMERASE/DEHYDRATASE"/>
    <property type="match status" value="1"/>
</dbReference>
<keyword evidence="5" id="KW-1185">Reference proteome</keyword>
<evidence type="ECO:0000313" key="4">
    <source>
        <dbReference type="EMBL" id="KAB8293723.1"/>
    </source>
</evidence>
<evidence type="ECO:0000259" key="3">
    <source>
        <dbReference type="Pfam" id="PF01370"/>
    </source>
</evidence>
<evidence type="ECO:0000256" key="2">
    <source>
        <dbReference type="ARBA" id="ARBA00023445"/>
    </source>
</evidence>
<dbReference type="PANTHER" id="PTHR10366:SF564">
    <property type="entry name" value="STEROL-4-ALPHA-CARBOXYLATE 3-DEHYDROGENASE, DECARBOXYLATING"/>
    <property type="match status" value="1"/>
</dbReference>
<name>A0A5N6JX40_MONLA</name>
<feature type="domain" description="NAD-dependent epimerase/dehydratase" evidence="3">
    <location>
        <begin position="7"/>
        <end position="110"/>
    </location>
</feature>
<evidence type="ECO:0000313" key="5">
    <source>
        <dbReference type="Proteomes" id="UP000326757"/>
    </source>
</evidence>
<dbReference type="EMBL" id="VIGI01000011">
    <property type="protein sequence ID" value="KAB8293723.1"/>
    <property type="molecule type" value="Genomic_DNA"/>
</dbReference>
<keyword evidence="1" id="KW-0560">Oxidoreductase</keyword>
<proteinExistence type="inferred from homology"/>
<dbReference type="Pfam" id="PF01370">
    <property type="entry name" value="Epimerase"/>
    <property type="match status" value="1"/>
</dbReference>
<dbReference type="InterPro" id="IPR001509">
    <property type="entry name" value="Epimerase_deHydtase"/>
</dbReference>
<dbReference type="InterPro" id="IPR036291">
    <property type="entry name" value="NAD(P)-bd_dom_sf"/>
</dbReference>
<evidence type="ECO:0000256" key="1">
    <source>
        <dbReference type="ARBA" id="ARBA00023002"/>
    </source>
</evidence>
<accession>A0A5N6JX40</accession>
<dbReference type="SUPFAM" id="SSF51735">
    <property type="entry name" value="NAD(P)-binding Rossmann-fold domains"/>
    <property type="match status" value="1"/>
</dbReference>
<comment type="caution">
    <text evidence="4">The sequence shown here is derived from an EMBL/GenBank/DDBJ whole genome shotgun (WGS) entry which is preliminary data.</text>
</comment>
<comment type="similarity">
    <text evidence="2">Belongs to the NAD(P)-dependent epimerase/dehydratase family. Dihydroflavonol-4-reductase subfamily.</text>
</comment>
<protein>
    <recommendedName>
        <fullName evidence="3">NAD-dependent epimerase/dehydratase domain-containing protein</fullName>
    </recommendedName>
</protein>
<organism evidence="4 5">
    <name type="scientific">Monilinia laxa</name>
    <name type="common">Brown rot fungus</name>
    <name type="synonym">Sclerotinia laxa</name>
    <dbReference type="NCBI Taxonomy" id="61186"/>
    <lineage>
        <taxon>Eukaryota</taxon>
        <taxon>Fungi</taxon>
        <taxon>Dikarya</taxon>
        <taxon>Ascomycota</taxon>
        <taxon>Pezizomycotina</taxon>
        <taxon>Leotiomycetes</taxon>
        <taxon>Helotiales</taxon>
        <taxon>Sclerotiniaceae</taxon>
        <taxon>Monilinia</taxon>
    </lineage>
</organism>